<gene>
    <name evidence="5" type="ORF">LR394_38135</name>
</gene>
<dbReference type="EMBL" id="JAJOMB010000033">
    <property type="protein sequence ID" value="MCD5316734.1"/>
    <property type="molecule type" value="Genomic_DNA"/>
</dbReference>
<sequence>MPEPRTAQQHIVVTNWRDLKHPQAGGAELVCQEFAALTAAAGHRVTLLTAKVKGRPRCESTDGYTIRRAGGRFTVYLHALLWLLLHRRSVHAVLDSQNGIPFFTPLAVRRRTPVILLLHHIHQQQFGQYFPAPVAAVGRFLESTGCRHVYGRRSIVAVSPSTRQGARRELRLRGEIRITPPGWRITTETAAGLEKTLAPSIVCVGRLVPHKRTRIVIEAMPDVLAEHPEAELHIVGVGPERERLAQIAVAKQVSHAVTFHDQATDAQRDALVAQAWIAVSCSSGEGWGISVIEANALGTPVLAFDRPGLRDSIKDGETGWLIPEGDAIGLALADRLKLLGDGSGTMREVTRRWAGNFTWERMTAKLLAVIHLERQRLQLIHPERRHLSDVATVVRIPVDDLPEGWTPDRLRQGDAVTWLDGQLTLLLIGVDIPGSRPVLRRIGLPDLATGDLHSIRVARGSDHLLPFER</sequence>
<keyword evidence="6" id="KW-1185">Reference proteome</keyword>
<evidence type="ECO:0000256" key="2">
    <source>
        <dbReference type="ARBA" id="ARBA00022679"/>
    </source>
</evidence>
<proteinExistence type="predicted"/>
<evidence type="ECO:0000259" key="4">
    <source>
        <dbReference type="Pfam" id="PF13439"/>
    </source>
</evidence>
<feature type="domain" description="Glycosyltransferase subfamily 4-like N-terminal" evidence="4">
    <location>
        <begin position="25"/>
        <end position="182"/>
    </location>
</feature>
<feature type="domain" description="Glycosyl transferase family 1" evidence="3">
    <location>
        <begin position="199"/>
        <end position="331"/>
    </location>
</feature>
<dbReference type="GO" id="GO:1901137">
    <property type="term" value="P:carbohydrate derivative biosynthetic process"/>
    <property type="evidence" value="ECO:0007669"/>
    <property type="project" value="UniProtKB-ARBA"/>
</dbReference>
<dbReference type="PANTHER" id="PTHR45947:SF3">
    <property type="entry name" value="SULFOQUINOVOSYL TRANSFERASE SQD2"/>
    <property type="match status" value="1"/>
</dbReference>
<keyword evidence="1" id="KW-0328">Glycosyltransferase</keyword>
<keyword evidence="2" id="KW-0808">Transferase</keyword>
<reference evidence="5" key="1">
    <citation type="submission" date="2021-11" db="EMBL/GenBank/DDBJ databases">
        <title>Streptomyces corallinus and Kineosporia corallina sp. nov., two new coral-derived marine actinobacteria.</title>
        <authorList>
            <person name="Buangrab K."/>
            <person name="Sutthacheep M."/>
            <person name="Yeemin T."/>
            <person name="Harunari E."/>
            <person name="Igarashi Y."/>
            <person name="Sripreechasak P."/>
            <person name="Kanchanasin P."/>
            <person name="Tanasupawat S."/>
            <person name="Phongsopitanun W."/>
        </authorList>
    </citation>
    <scope>NUCLEOTIDE SEQUENCE</scope>
    <source>
        <strain evidence="5">JCM 31032</strain>
    </source>
</reference>
<protein>
    <submittedName>
        <fullName evidence="5">Glycosyltransferase family 4 protein</fullName>
    </submittedName>
</protein>
<name>A0A9X1SYB9_9ACTN</name>
<evidence type="ECO:0000259" key="3">
    <source>
        <dbReference type="Pfam" id="PF00534"/>
    </source>
</evidence>
<dbReference type="CDD" id="cd03801">
    <property type="entry name" value="GT4_PimA-like"/>
    <property type="match status" value="1"/>
</dbReference>
<dbReference type="InterPro" id="IPR001296">
    <property type="entry name" value="Glyco_trans_1"/>
</dbReference>
<evidence type="ECO:0000313" key="5">
    <source>
        <dbReference type="EMBL" id="MCD5316734.1"/>
    </source>
</evidence>
<dbReference type="PANTHER" id="PTHR45947">
    <property type="entry name" value="SULFOQUINOVOSYL TRANSFERASE SQD2"/>
    <property type="match status" value="1"/>
</dbReference>
<dbReference type="AlphaFoldDB" id="A0A9X1SYB9"/>
<dbReference type="GO" id="GO:0016758">
    <property type="term" value="F:hexosyltransferase activity"/>
    <property type="evidence" value="ECO:0007669"/>
    <property type="project" value="TreeGrafter"/>
</dbReference>
<dbReference type="Pfam" id="PF00534">
    <property type="entry name" value="Glycos_transf_1"/>
    <property type="match status" value="1"/>
</dbReference>
<dbReference type="InterPro" id="IPR028098">
    <property type="entry name" value="Glyco_trans_4-like_N"/>
</dbReference>
<evidence type="ECO:0000313" key="6">
    <source>
        <dbReference type="Proteomes" id="UP001138997"/>
    </source>
</evidence>
<dbReference type="Proteomes" id="UP001138997">
    <property type="component" value="Unassembled WGS sequence"/>
</dbReference>
<dbReference type="Pfam" id="PF13439">
    <property type="entry name" value="Glyco_transf_4"/>
    <property type="match status" value="1"/>
</dbReference>
<dbReference type="InterPro" id="IPR050194">
    <property type="entry name" value="Glycosyltransferase_grp1"/>
</dbReference>
<dbReference type="SUPFAM" id="SSF53756">
    <property type="entry name" value="UDP-Glycosyltransferase/glycogen phosphorylase"/>
    <property type="match status" value="1"/>
</dbReference>
<dbReference type="RefSeq" id="WP_231449585.1">
    <property type="nucleotide sequence ID" value="NZ_JAJOMB010000033.1"/>
</dbReference>
<accession>A0A9X1SYB9</accession>
<comment type="caution">
    <text evidence="5">The sequence shown here is derived from an EMBL/GenBank/DDBJ whole genome shotgun (WGS) entry which is preliminary data.</text>
</comment>
<organism evidence="5 6">
    <name type="scientific">Kineosporia babensis</name>
    <dbReference type="NCBI Taxonomy" id="499548"/>
    <lineage>
        <taxon>Bacteria</taxon>
        <taxon>Bacillati</taxon>
        <taxon>Actinomycetota</taxon>
        <taxon>Actinomycetes</taxon>
        <taxon>Kineosporiales</taxon>
        <taxon>Kineosporiaceae</taxon>
        <taxon>Kineosporia</taxon>
    </lineage>
</organism>
<evidence type="ECO:0000256" key="1">
    <source>
        <dbReference type="ARBA" id="ARBA00022676"/>
    </source>
</evidence>
<dbReference type="Gene3D" id="3.40.50.2000">
    <property type="entry name" value="Glycogen Phosphorylase B"/>
    <property type="match status" value="2"/>
</dbReference>